<evidence type="ECO:0000313" key="3">
    <source>
        <dbReference type="Proteomes" id="UP000014387"/>
    </source>
</evidence>
<keyword evidence="1" id="KW-1133">Transmembrane helix</keyword>
<dbReference type="InterPro" id="IPR011138">
    <property type="entry name" value="Cytochrome_b-558"/>
</dbReference>
<dbReference type="OrthoDB" id="9788081at2"/>
<organism evidence="2 3">
    <name type="scientific">Gleimia europaea ACS-120-V-Col10b</name>
    <dbReference type="NCBI Taxonomy" id="883069"/>
    <lineage>
        <taxon>Bacteria</taxon>
        <taxon>Bacillati</taxon>
        <taxon>Actinomycetota</taxon>
        <taxon>Actinomycetes</taxon>
        <taxon>Actinomycetales</taxon>
        <taxon>Actinomycetaceae</taxon>
        <taxon>Gleimia</taxon>
    </lineage>
</organism>
<dbReference type="AlphaFoldDB" id="A0A9W5REM0"/>
<dbReference type="SUPFAM" id="SSF81343">
    <property type="entry name" value="Fumarate reductase respiratory complex transmembrane subunits"/>
    <property type="match status" value="1"/>
</dbReference>
<sequence length="234" mass="26169">MANKNLETRKRRAWNTNVFVKQLMAISGLFFVMFVIVHAYGNLKMFLGQEAYDEYAHWLKGDAFYPLLPEGGLIVIFRTAMILFALVHILAAFHTWRVSNKARADRYSVKKNVADSYAARTMRVSAVILLFMIAFHILHFTTATIPAGFDASETSPYMRMIGAFSNPALVVLYAVFVGTVAMHIGHGIWSALQSMGWLRRNTQHVTVVIGGIVAAIVFVMFMLPPVAIAFGFIS</sequence>
<feature type="transmembrane region" description="Helical" evidence="1">
    <location>
        <begin position="126"/>
        <end position="149"/>
    </location>
</feature>
<dbReference type="NCBIfam" id="TIGR02046">
    <property type="entry name" value="sdhC_b558_fam"/>
    <property type="match status" value="1"/>
</dbReference>
<feature type="transmembrane region" description="Helical" evidence="1">
    <location>
        <begin position="73"/>
        <end position="93"/>
    </location>
</feature>
<feature type="transmembrane region" description="Helical" evidence="1">
    <location>
        <begin position="204"/>
        <end position="233"/>
    </location>
</feature>
<name>A0A9W5REM0_9ACTO</name>
<dbReference type="CDD" id="cd03498">
    <property type="entry name" value="SQR_TypeB_2_TM"/>
    <property type="match status" value="1"/>
</dbReference>
<evidence type="ECO:0000313" key="2">
    <source>
        <dbReference type="EMBL" id="EPD30985.1"/>
    </source>
</evidence>
<feature type="transmembrane region" description="Helical" evidence="1">
    <location>
        <begin position="20"/>
        <end position="40"/>
    </location>
</feature>
<dbReference type="GO" id="GO:0016020">
    <property type="term" value="C:membrane"/>
    <property type="evidence" value="ECO:0007669"/>
    <property type="project" value="InterPro"/>
</dbReference>
<dbReference type="Gene3D" id="1.20.1300.10">
    <property type="entry name" value="Fumarate reductase/succinate dehydrogenase, transmembrane subunit"/>
    <property type="match status" value="1"/>
</dbReference>
<keyword evidence="1" id="KW-0812">Transmembrane</keyword>
<gene>
    <name evidence="2" type="ORF">HMPREF9238_00741</name>
</gene>
<dbReference type="Proteomes" id="UP000014387">
    <property type="component" value="Unassembled WGS sequence"/>
</dbReference>
<comment type="caution">
    <text evidence="2">The sequence shown here is derived from an EMBL/GenBank/DDBJ whole genome shotgun (WGS) entry which is preliminary data.</text>
</comment>
<evidence type="ECO:0000256" key="1">
    <source>
        <dbReference type="SAM" id="Phobius"/>
    </source>
</evidence>
<feature type="transmembrane region" description="Helical" evidence="1">
    <location>
        <begin position="169"/>
        <end position="192"/>
    </location>
</feature>
<dbReference type="EMBL" id="AGWN01000001">
    <property type="protein sequence ID" value="EPD30985.1"/>
    <property type="molecule type" value="Genomic_DNA"/>
</dbReference>
<keyword evidence="3" id="KW-1185">Reference proteome</keyword>
<keyword evidence="1" id="KW-0472">Membrane</keyword>
<proteinExistence type="predicted"/>
<dbReference type="RefSeq" id="WP_016444097.1">
    <property type="nucleotide sequence ID" value="NZ_KE150266.1"/>
</dbReference>
<reference evidence="2 3" key="1">
    <citation type="submission" date="2013-05" db="EMBL/GenBank/DDBJ databases">
        <title>The Genome Sequence of Actinomyces europaeus ACS-120-V-COL10B.</title>
        <authorList>
            <consortium name="The Broad Institute Genomics Platform"/>
            <person name="Earl A."/>
            <person name="Ward D."/>
            <person name="Feldgarden M."/>
            <person name="Gevers D."/>
            <person name="Saerens B."/>
            <person name="Vaneechoutte M."/>
            <person name="Walker B."/>
            <person name="Young S."/>
            <person name="Zeng Q."/>
            <person name="Gargeya S."/>
            <person name="Fitzgerald M."/>
            <person name="Haas B."/>
            <person name="Abouelleil A."/>
            <person name="Allen A.W."/>
            <person name="Alvarado L."/>
            <person name="Arachchi H.M."/>
            <person name="Berlin A.M."/>
            <person name="Chapman S.B."/>
            <person name="Gainer-Dewar J."/>
            <person name="Goldberg J."/>
            <person name="Griggs A."/>
            <person name="Gujja S."/>
            <person name="Hansen M."/>
            <person name="Howarth C."/>
            <person name="Imamovic A."/>
            <person name="Ireland A."/>
            <person name="Larimer J."/>
            <person name="McCowan C."/>
            <person name="Murphy C."/>
            <person name="Pearson M."/>
            <person name="Poon T.W."/>
            <person name="Priest M."/>
            <person name="Roberts A."/>
            <person name="Saif S."/>
            <person name="Shea T."/>
            <person name="Sisk P."/>
            <person name="Sykes S."/>
            <person name="Wortman J."/>
            <person name="Nusbaum C."/>
            <person name="Birren B."/>
        </authorList>
    </citation>
    <scope>NUCLEOTIDE SEQUENCE [LARGE SCALE GENOMIC DNA]</scope>
    <source>
        <strain evidence="2 3">ACS-120-V-Col10b</strain>
    </source>
</reference>
<accession>A0A9W5REM0</accession>
<protein>
    <submittedName>
        <fullName evidence="2">B558 family succinate dehydrogenase (Or fumarate reductase) cytochrome B subunit</fullName>
    </submittedName>
</protein>
<dbReference type="InterPro" id="IPR034804">
    <property type="entry name" value="SQR/QFR_C/D"/>
</dbReference>